<dbReference type="GO" id="GO:0009898">
    <property type="term" value="C:cytoplasmic side of plasma membrane"/>
    <property type="evidence" value="ECO:0007669"/>
    <property type="project" value="TreeGrafter"/>
</dbReference>
<feature type="region of interest" description="Disordered" evidence="8">
    <location>
        <begin position="363"/>
        <end position="404"/>
    </location>
</feature>
<dbReference type="OrthoDB" id="27823at2759"/>
<evidence type="ECO:0008006" key="13">
    <source>
        <dbReference type="Google" id="ProtNLM"/>
    </source>
</evidence>
<dbReference type="Proteomes" id="UP000094801">
    <property type="component" value="Unassembled WGS sequence"/>
</dbReference>
<dbReference type="PROSITE" id="PS50002">
    <property type="entry name" value="SH3"/>
    <property type="match status" value="1"/>
</dbReference>
<accession>A0A1E4SWC2</accession>
<sequence>MTTASSNAHLYAKNFWSVDDSAPHLLMNHFHQGTKTFDTLSLYYKERASIEEEYTRKLNSLTRKLGLSDHEKSSTLRDSLETLSEETKQLGVSHLSEASKITESILKPLEEFSGDMKARAKATESNIQKMVKHKKGLEAKVEHSRQKYESLWTKINSAKTEQILLDEREATRLQTKIIKLQQQMIQQRSEYYKLCKDYNTFLETWKDQWYLACETYQEFEEEKIKFLKKSMWEYANAVSSTCLTADQSCENIRLSLEKCSYKTDIKLFAENNGTGNQLSAPVEFVDYAKGQMPNPSLAISQTIDIDTVPLILKDKLNKQEELSKKRAPPPNLTTEQEIKFDFLERNEETIKILQLEAQEQAQNEGKLSQRYQTESEPSSYKVLSDYSNPTSVSSYEEAEPVMEQTKQFNESLYSNPLLSSTISDEKPTEPINLFRRNPPGTTNSSSAAPTTSSANPLRAYMKEFSMSKFRESMLTVDSPTTHKDKVNDVATKQNHRVSSISRSKSSTTLQNKFINYSNLPSRSSEGYPAIKYSRAQYQYNAEIDQELSFKKKDILMILHQQTDGWWFAENLNTGESGLVPSNYLADL</sequence>
<keyword evidence="12" id="KW-1185">Reference proteome</keyword>
<dbReference type="CDD" id="cd11845">
    <property type="entry name" value="SH3_Src_like"/>
    <property type="match status" value="1"/>
</dbReference>
<evidence type="ECO:0000256" key="6">
    <source>
        <dbReference type="PROSITE-ProRule" id="PRU00192"/>
    </source>
</evidence>
<feature type="compositionally biased region" description="Polar residues" evidence="8">
    <location>
        <begin position="363"/>
        <end position="378"/>
    </location>
</feature>
<feature type="compositionally biased region" description="Low complexity" evidence="8">
    <location>
        <begin position="438"/>
        <end position="455"/>
    </location>
</feature>
<dbReference type="Gene3D" id="2.30.30.40">
    <property type="entry name" value="SH3 Domains"/>
    <property type="match status" value="1"/>
</dbReference>
<evidence type="ECO:0000256" key="3">
    <source>
        <dbReference type="ARBA" id="ARBA00022490"/>
    </source>
</evidence>
<evidence type="ECO:0000259" key="10">
    <source>
        <dbReference type="PROSITE" id="PS51741"/>
    </source>
</evidence>
<dbReference type="GO" id="GO:0005543">
    <property type="term" value="F:phospholipid binding"/>
    <property type="evidence" value="ECO:0007669"/>
    <property type="project" value="TreeGrafter"/>
</dbReference>
<reference evidence="12" key="1">
    <citation type="submission" date="2016-04" db="EMBL/GenBank/DDBJ databases">
        <title>Comparative genomics of biotechnologically important yeasts.</title>
        <authorList>
            <consortium name="DOE Joint Genome Institute"/>
            <person name="Riley R."/>
            <person name="Haridas S."/>
            <person name="Wolfe K.H."/>
            <person name="Lopes M.R."/>
            <person name="Hittinger C.T."/>
            <person name="Goker M."/>
            <person name="Salamov A."/>
            <person name="Wisecaver J."/>
            <person name="Long T.M."/>
            <person name="Aerts A.L."/>
            <person name="Barry K."/>
            <person name="Choi C."/>
            <person name="Clum A."/>
            <person name="Coughlan A.Y."/>
            <person name="Deshpande S."/>
            <person name="Douglass A.P."/>
            <person name="Hanson S.J."/>
            <person name="Klenk H.-P."/>
            <person name="Labutti K."/>
            <person name="Lapidus A."/>
            <person name="Lindquist E."/>
            <person name="Lipzen A."/>
            <person name="Meier-Kolthoff J.P."/>
            <person name="Ohm R.A."/>
            <person name="Otillar R.P."/>
            <person name="Pangilinan J."/>
            <person name="Peng Y."/>
            <person name="Rokas A."/>
            <person name="Rosa C.A."/>
            <person name="Scheuner C."/>
            <person name="Sibirny A.A."/>
            <person name="Slot J.C."/>
            <person name="Stielow J.B."/>
            <person name="Sun H."/>
            <person name="Kurtzman C.P."/>
            <person name="Blackwell M."/>
            <person name="Grigoriev I.V."/>
            <person name="Jeffries T.W."/>
        </authorList>
    </citation>
    <scope>NUCLEOTIDE SEQUENCE [LARGE SCALE GENOMIC DNA]</scope>
    <source>
        <strain evidence="12">NRRL YB-2248</strain>
    </source>
</reference>
<dbReference type="Gene3D" id="1.20.1270.60">
    <property type="entry name" value="Arfaptin homology (AH) domain/BAR domain"/>
    <property type="match status" value="1"/>
</dbReference>
<keyword evidence="7" id="KW-0175">Coiled coil</keyword>
<dbReference type="InterPro" id="IPR001060">
    <property type="entry name" value="FCH_dom"/>
</dbReference>
<keyword evidence="2 6" id="KW-0728">SH3 domain</keyword>
<evidence type="ECO:0000256" key="7">
    <source>
        <dbReference type="PROSITE-ProRule" id="PRU01077"/>
    </source>
</evidence>
<dbReference type="Pfam" id="PF00611">
    <property type="entry name" value="FCH"/>
    <property type="match status" value="1"/>
</dbReference>
<proteinExistence type="predicted"/>
<evidence type="ECO:0000256" key="2">
    <source>
        <dbReference type="ARBA" id="ARBA00022443"/>
    </source>
</evidence>
<protein>
    <recommendedName>
        <fullName evidence="13">SH3 domain-containing protein</fullName>
    </recommendedName>
</protein>
<feature type="domain" description="SH3" evidence="9">
    <location>
        <begin position="528"/>
        <end position="587"/>
    </location>
</feature>
<evidence type="ECO:0000256" key="4">
    <source>
        <dbReference type="ARBA" id="ARBA00022553"/>
    </source>
</evidence>
<organism evidence="11 12">
    <name type="scientific">[Candida] arabinofermentans NRRL YB-2248</name>
    <dbReference type="NCBI Taxonomy" id="983967"/>
    <lineage>
        <taxon>Eukaryota</taxon>
        <taxon>Fungi</taxon>
        <taxon>Dikarya</taxon>
        <taxon>Ascomycota</taxon>
        <taxon>Saccharomycotina</taxon>
        <taxon>Pichiomycetes</taxon>
        <taxon>Pichiales</taxon>
        <taxon>Pichiaceae</taxon>
        <taxon>Ogataea</taxon>
        <taxon>Ogataea/Candida clade</taxon>
    </lineage>
</organism>
<comment type="subcellular location">
    <subcellularLocation>
        <location evidence="1">Cytoplasm</location>
        <location evidence="1">Cytoskeleton</location>
    </subcellularLocation>
</comment>
<dbReference type="InterPro" id="IPR001452">
    <property type="entry name" value="SH3_domain"/>
</dbReference>
<dbReference type="GO" id="GO:0120104">
    <property type="term" value="C:mitotic actomyosin contractile ring, proximal layer"/>
    <property type="evidence" value="ECO:0007669"/>
    <property type="project" value="TreeGrafter"/>
</dbReference>
<gene>
    <name evidence="11" type="ORF">CANARDRAFT_202526</name>
</gene>
<dbReference type="InterPro" id="IPR027267">
    <property type="entry name" value="AH/BAR_dom_sf"/>
</dbReference>
<dbReference type="GO" id="GO:0030036">
    <property type="term" value="P:actin cytoskeleton organization"/>
    <property type="evidence" value="ECO:0007669"/>
    <property type="project" value="UniProtKB-ARBA"/>
</dbReference>
<evidence type="ECO:0000256" key="5">
    <source>
        <dbReference type="ARBA" id="ARBA00023212"/>
    </source>
</evidence>
<keyword evidence="4" id="KW-0597">Phosphoprotein</keyword>
<dbReference type="SMART" id="SM00326">
    <property type="entry name" value="SH3"/>
    <property type="match status" value="1"/>
</dbReference>
<dbReference type="InterPro" id="IPR036028">
    <property type="entry name" value="SH3-like_dom_sf"/>
</dbReference>
<dbReference type="Pfam" id="PF00018">
    <property type="entry name" value="SH3_1"/>
    <property type="match status" value="1"/>
</dbReference>
<dbReference type="SUPFAM" id="SSF103657">
    <property type="entry name" value="BAR/IMD domain-like"/>
    <property type="match status" value="1"/>
</dbReference>
<evidence type="ECO:0000259" key="9">
    <source>
        <dbReference type="PROSITE" id="PS50002"/>
    </source>
</evidence>
<keyword evidence="5" id="KW-0206">Cytoskeleton</keyword>
<evidence type="ECO:0000256" key="8">
    <source>
        <dbReference type="SAM" id="MobiDB-lite"/>
    </source>
</evidence>
<name>A0A1E4SWC2_9ASCO</name>
<dbReference type="STRING" id="983967.A0A1E4SWC2"/>
<dbReference type="PRINTS" id="PR00452">
    <property type="entry name" value="SH3DOMAIN"/>
</dbReference>
<feature type="domain" description="F-BAR" evidence="10">
    <location>
        <begin position="9"/>
        <end position="264"/>
    </location>
</feature>
<dbReference type="SMART" id="SM00055">
    <property type="entry name" value="FCH"/>
    <property type="match status" value="1"/>
</dbReference>
<dbReference type="PANTHER" id="PTHR23065:SF7">
    <property type="entry name" value="NOSTRIN, ISOFORM H"/>
    <property type="match status" value="1"/>
</dbReference>
<feature type="compositionally biased region" description="Polar residues" evidence="8">
    <location>
        <begin position="385"/>
        <end position="394"/>
    </location>
</feature>
<dbReference type="InterPro" id="IPR031160">
    <property type="entry name" value="F_BAR_dom"/>
</dbReference>
<dbReference type="SUPFAM" id="SSF50044">
    <property type="entry name" value="SH3-domain"/>
    <property type="match status" value="1"/>
</dbReference>
<evidence type="ECO:0000256" key="1">
    <source>
        <dbReference type="ARBA" id="ARBA00004245"/>
    </source>
</evidence>
<dbReference type="PANTHER" id="PTHR23065">
    <property type="entry name" value="PROLINE-SERINE-THREONINE PHOSPHATASE INTERACTING PROTEIN 1"/>
    <property type="match status" value="1"/>
</dbReference>
<dbReference type="EMBL" id="KV453861">
    <property type="protein sequence ID" value="ODV83798.1"/>
    <property type="molecule type" value="Genomic_DNA"/>
</dbReference>
<feature type="region of interest" description="Disordered" evidence="8">
    <location>
        <begin position="418"/>
        <end position="455"/>
    </location>
</feature>
<dbReference type="PROSITE" id="PS51741">
    <property type="entry name" value="F_BAR"/>
    <property type="match status" value="1"/>
</dbReference>
<evidence type="ECO:0000313" key="11">
    <source>
        <dbReference type="EMBL" id="ODV83798.1"/>
    </source>
</evidence>
<dbReference type="AlphaFoldDB" id="A0A1E4SWC2"/>
<evidence type="ECO:0000313" key="12">
    <source>
        <dbReference type="Proteomes" id="UP000094801"/>
    </source>
</evidence>
<keyword evidence="3" id="KW-0963">Cytoplasm</keyword>